<sequence>MTKVTIGMHWEDNTVLDLNLAWRSALEAASAYRPTSSCILEGRSARYLETLQHLFMECLVTKEIWNVVSPSINYTRARDDQRVGRALLECWTLYDSQQTKKLFKAVRRYGPSRTEECSNENSATFNTSSENT</sequence>
<dbReference type="Gramene" id="OB01G47130.1">
    <property type="protein sequence ID" value="OB01G47130.1"/>
    <property type="gene ID" value="OB01G47130"/>
</dbReference>
<keyword evidence="2" id="KW-1185">Reference proteome</keyword>
<name>J3L657_ORYBR</name>
<organism evidence="1">
    <name type="scientific">Oryza brachyantha</name>
    <name type="common">malo sina</name>
    <dbReference type="NCBI Taxonomy" id="4533"/>
    <lineage>
        <taxon>Eukaryota</taxon>
        <taxon>Viridiplantae</taxon>
        <taxon>Streptophyta</taxon>
        <taxon>Embryophyta</taxon>
        <taxon>Tracheophyta</taxon>
        <taxon>Spermatophyta</taxon>
        <taxon>Magnoliopsida</taxon>
        <taxon>Liliopsida</taxon>
        <taxon>Poales</taxon>
        <taxon>Poaceae</taxon>
        <taxon>BOP clade</taxon>
        <taxon>Oryzoideae</taxon>
        <taxon>Oryzeae</taxon>
        <taxon>Oryzinae</taxon>
        <taxon>Oryza</taxon>
    </lineage>
</organism>
<reference evidence="1" key="2">
    <citation type="submission" date="2013-04" db="UniProtKB">
        <authorList>
            <consortium name="EnsemblPlants"/>
        </authorList>
    </citation>
    <scope>IDENTIFICATION</scope>
</reference>
<accession>J3L657</accession>
<dbReference type="EnsemblPlants" id="OB01G47130.1">
    <property type="protein sequence ID" value="OB01G47130.1"/>
    <property type="gene ID" value="OB01G47130"/>
</dbReference>
<reference evidence="1" key="1">
    <citation type="journal article" date="2013" name="Nat. Commun.">
        <title>Whole-genome sequencing of Oryza brachyantha reveals mechanisms underlying Oryza genome evolution.</title>
        <authorList>
            <person name="Chen J."/>
            <person name="Huang Q."/>
            <person name="Gao D."/>
            <person name="Wang J."/>
            <person name="Lang Y."/>
            <person name="Liu T."/>
            <person name="Li B."/>
            <person name="Bai Z."/>
            <person name="Luis Goicoechea J."/>
            <person name="Liang C."/>
            <person name="Chen C."/>
            <person name="Zhang W."/>
            <person name="Sun S."/>
            <person name="Liao Y."/>
            <person name="Zhang X."/>
            <person name="Yang L."/>
            <person name="Song C."/>
            <person name="Wang M."/>
            <person name="Shi J."/>
            <person name="Liu G."/>
            <person name="Liu J."/>
            <person name="Zhou H."/>
            <person name="Zhou W."/>
            <person name="Yu Q."/>
            <person name="An N."/>
            <person name="Chen Y."/>
            <person name="Cai Q."/>
            <person name="Wang B."/>
            <person name="Liu B."/>
            <person name="Min J."/>
            <person name="Huang Y."/>
            <person name="Wu H."/>
            <person name="Li Z."/>
            <person name="Zhang Y."/>
            <person name="Yin Y."/>
            <person name="Song W."/>
            <person name="Jiang J."/>
            <person name="Jackson S.A."/>
            <person name="Wing R.A."/>
            <person name="Wang J."/>
            <person name="Chen M."/>
        </authorList>
    </citation>
    <scope>NUCLEOTIDE SEQUENCE [LARGE SCALE GENOMIC DNA]</scope>
    <source>
        <strain evidence="1">cv. IRGC 101232</strain>
    </source>
</reference>
<evidence type="ECO:0000313" key="1">
    <source>
        <dbReference type="EnsemblPlants" id="OB01G47130.1"/>
    </source>
</evidence>
<dbReference type="HOGENOM" id="CLU_1920323_0_0_1"/>
<dbReference type="Proteomes" id="UP000006038">
    <property type="component" value="Chromosome 1"/>
</dbReference>
<dbReference type="AlphaFoldDB" id="J3L657"/>
<protein>
    <submittedName>
        <fullName evidence="1">Uncharacterized protein</fullName>
    </submittedName>
</protein>
<evidence type="ECO:0000313" key="2">
    <source>
        <dbReference type="Proteomes" id="UP000006038"/>
    </source>
</evidence>
<proteinExistence type="predicted"/>